<evidence type="ECO:0000256" key="5">
    <source>
        <dbReference type="ARBA" id="ARBA00023242"/>
    </source>
</evidence>
<dbReference type="PIRSF" id="PIRSF015952">
    <property type="entry name" value="U3snoRNP11"/>
    <property type="match status" value="1"/>
</dbReference>
<organism evidence="8 9">
    <name type="scientific">Niveomyces insectorum RCEF 264</name>
    <dbReference type="NCBI Taxonomy" id="1081102"/>
    <lineage>
        <taxon>Eukaryota</taxon>
        <taxon>Fungi</taxon>
        <taxon>Dikarya</taxon>
        <taxon>Ascomycota</taxon>
        <taxon>Pezizomycotina</taxon>
        <taxon>Sordariomycetes</taxon>
        <taxon>Hypocreomycetidae</taxon>
        <taxon>Hypocreales</taxon>
        <taxon>Cordycipitaceae</taxon>
        <taxon>Niveomyces</taxon>
    </lineage>
</organism>
<gene>
    <name evidence="8" type="ORF">SPI_04215</name>
</gene>
<feature type="region of interest" description="Disordered" evidence="7">
    <location>
        <begin position="142"/>
        <end position="229"/>
    </location>
</feature>
<dbReference type="OrthoDB" id="29058at2759"/>
<dbReference type="Pfam" id="PF03998">
    <property type="entry name" value="Utp11"/>
    <property type="match status" value="1"/>
</dbReference>
<name>A0A167VJ04_9HYPO</name>
<dbReference type="STRING" id="1081102.A0A167VJ04"/>
<protein>
    <recommendedName>
        <fullName evidence="6">U3 small nucleolar RNA-associated protein 11</fullName>
        <shortName evidence="6">U3 snoRNA-associated protein 11</shortName>
    </recommendedName>
</protein>
<feature type="compositionally biased region" description="Basic and acidic residues" evidence="7">
    <location>
        <begin position="82"/>
        <end position="91"/>
    </location>
</feature>
<keyword evidence="9" id="KW-1185">Reference proteome</keyword>
<feature type="compositionally biased region" description="Acidic residues" evidence="7">
    <location>
        <begin position="149"/>
        <end position="166"/>
    </location>
</feature>
<evidence type="ECO:0000313" key="8">
    <source>
        <dbReference type="EMBL" id="OAA62675.1"/>
    </source>
</evidence>
<evidence type="ECO:0000256" key="6">
    <source>
        <dbReference type="PIRNR" id="PIRNR015952"/>
    </source>
</evidence>
<dbReference type="AlphaFoldDB" id="A0A167VJ04"/>
<feature type="compositionally biased region" description="Basic and acidic residues" evidence="7">
    <location>
        <begin position="16"/>
        <end position="30"/>
    </location>
</feature>
<evidence type="ECO:0000256" key="7">
    <source>
        <dbReference type="SAM" id="MobiDB-lite"/>
    </source>
</evidence>
<dbReference type="GO" id="GO:0006364">
    <property type="term" value="P:rRNA processing"/>
    <property type="evidence" value="ECO:0007669"/>
    <property type="project" value="UniProtKB-UniRule"/>
</dbReference>
<evidence type="ECO:0000256" key="3">
    <source>
        <dbReference type="ARBA" id="ARBA00008105"/>
    </source>
</evidence>
<evidence type="ECO:0000256" key="1">
    <source>
        <dbReference type="ARBA" id="ARBA00004099"/>
    </source>
</evidence>
<dbReference type="Proteomes" id="UP000076874">
    <property type="component" value="Unassembled WGS sequence"/>
</dbReference>
<dbReference type="EMBL" id="AZHD01000006">
    <property type="protein sequence ID" value="OAA62675.1"/>
    <property type="molecule type" value="Genomic_DNA"/>
</dbReference>
<proteinExistence type="inferred from homology"/>
<feature type="compositionally biased region" description="Basic residues" evidence="7">
    <location>
        <begin position="170"/>
        <end position="179"/>
    </location>
</feature>
<comment type="subunit">
    <text evidence="6">Component of the ribosomal small subunit (SSU) processome.</text>
</comment>
<comment type="subcellular location">
    <subcellularLocation>
        <location evidence="2 6">Nucleus</location>
        <location evidence="2 6">Nucleolus</location>
    </subcellularLocation>
</comment>
<evidence type="ECO:0000256" key="4">
    <source>
        <dbReference type="ARBA" id="ARBA00022552"/>
    </source>
</evidence>
<feature type="compositionally biased region" description="Basic and acidic residues" evidence="7">
    <location>
        <begin position="53"/>
        <end position="65"/>
    </location>
</feature>
<keyword evidence="4 6" id="KW-0698">rRNA processing</keyword>
<accession>A0A167VJ04</accession>
<dbReference type="InterPro" id="IPR007144">
    <property type="entry name" value="SSU_processome_Utp11"/>
</dbReference>
<feature type="compositionally biased region" description="Basic and acidic residues" evidence="7">
    <location>
        <begin position="188"/>
        <end position="204"/>
    </location>
</feature>
<comment type="similarity">
    <text evidence="3 6">Belongs to the UTP11 family.</text>
</comment>
<sequence length="282" mass="32556">MSTSMRNAIQRRSHRERAQPHERKRLGLLEKHKDYKLRAKDWAKKQATLRSLREKAAERNEDEFSYKMLSRQRGPGTALTRGSDEKRDRHFTGTVAGDRGGRTLPIDTVRLLKSQDSGYLRTMRNVAAKEVAQLQERATIARAFVGTKDDDEEEEEEGDEEEEDDEEVRRPRKARKPIAKKIVFADSPSDRDAAFVDEMEKREGDDDGGDSDDDTPKARQARRKAEAATRLERRLALARARLRALDTAEQQLDLQRARMAKTATMDIETRSGRRIKVRERKR</sequence>
<keyword evidence="5 6" id="KW-0539">Nucleus</keyword>
<evidence type="ECO:0000313" key="9">
    <source>
        <dbReference type="Proteomes" id="UP000076874"/>
    </source>
</evidence>
<comment type="caution">
    <text evidence="8">The sequence shown here is derived from an EMBL/GenBank/DDBJ whole genome shotgun (WGS) entry which is preliminary data.</text>
</comment>
<dbReference type="PANTHER" id="PTHR12838:SF0">
    <property type="entry name" value="U3 SMALL NUCLEOLAR RNA-ASSOCIATED PROTEIN 11-RELATED"/>
    <property type="match status" value="1"/>
</dbReference>
<evidence type="ECO:0000256" key="2">
    <source>
        <dbReference type="ARBA" id="ARBA00004604"/>
    </source>
</evidence>
<reference evidence="8 9" key="1">
    <citation type="journal article" date="2016" name="Genome Biol. Evol.">
        <title>Divergent and convergent evolution of fungal pathogenicity.</title>
        <authorList>
            <person name="Shang Y."/>
            <person name="Xiao G."/>
            <person name="Zheng P."/>
            <person name="Cen K."/>
            <person name="Zhan S."/>
            <person name="Wang C."/>
        </authorList>
    </citation>
    <scope>NUCLEOTIDE SEQUENCE [LARGE SCALE GENOMIC DNA]</scope>
    <source>
        <strain evidence="8 9">RCEF 264</strain>
    </source>
</reference>
<dbReference type="PANTHER" id="PTHR12838">
    <property type="entry name" value="U3 SMALL NUCLEOLAR RNA-ASSOCIATED PROTEIN 11"/>
    <property type="match status" value="1"/>
</dbReference>
<feature type="region of interest" description="Disordered" evidence="7">
    <location>
        <begin position="53"/>
        <end position="100"/>
    </location>
</feature>
<dbReference type="GO" id="GO:0032040">
    <property type="term" value="C:small-subunit processome"/>
    <property type="evidence" value="ECO:0007669"/>
    <property type="project" value="UniProtKB-UniRule"/>
</dbReference>
<comment type="function">
    <text evidence="1 6">Involved in nucleolar processing of pre-18S ribosomal RNA.</text>
</comment>
<feature type="region of interest" description="Disordered" evidence="7">
    <location>
        <begin position="1"/>
        <end position="30"/>
    </location>
</feature>